<protein>
    <recommendedName>
        <fullName evidence="4">Retrovirus-related Pol polyprotein from transposon TNT 1-94</fullName>
    </recommendedName>
</protein>
<feature type="region of interest" description="Disordered" evidence="1">
    <location>
        <begin position="246"/>
        <end position="277"/>
    </location>
</feature>
<evidence type="ECO:0000313" key="3">
    <source>
        <dbReference type="Proteomes" id="UP000813462"/>
    </source>
</evidence>
<dbReference type="Proteomes" id="UP000813462">
    <property type="component" value="Unassembled WGS sequence"/>
</dbReference>
<organism evidence="2 3">
    <name type="scientific">Ziziphus jujuba var. spinosa</name>
    <dbReference type="NCBI Taxonomy" id="714518"/>
    <lineage>
        <taxon>Eukaryota</taxon>
        <taxon>Viridiplantae</taxon>
        <taxon>Streptophyta</taxon>
        <taxon>Embryophyta</taxon>
        <taxon>Tracheophyta</taxon>
        <taxon>Spermatophyta</taxon>
        <taxon>Magnoliopsida</taxon>
        <taxon>eudicotyledons</taxon>
        <taxon>Gunneridae</taxon>
        <taxon>Pentapetalae</taxon>
        <taxon>rosids</taxon>
        <taxon>fabids</taxon>
        <taxon>Rosales</taxon>
        <taxon>Rhamnaceae</taxon>
        <taxon>Paliureae</taxon>
        <taxon>Ziziphus</taxon>
    </lineage>
</organism>
<accession>A0A978UH37</accession>
<dbReference type="EMBL" id="JAEACU010000011">
    <property type="protein sequence ID" value="KAH7514118.1"/>
    <property type="molecule type" value="Genomic_DNA"/>
</dbReference>
<gene>
    <name evidence="2" type="ORF">FEM48_Zijuj11G0055000</name>
</gene>
<dbReference type="PANTHER" id="PTHR35317">
    <property type="entry name" value="OS04G0629600 PROTEIN"/>
    <property type="match status" value="1"/>
</dbReference>
<dbReference type="PANTHER" id="PTHR35317:SF37">
    <property type="entry name" value="DUF4219 DOMAIN-CONTAINING PROTEIN"/>
    <property type="match status" value="1"/>
</dbReference>
<reference evidence="2" key="1">
    <citation type="journal article" date="2021" name="Front. Plant Sci.">
        <title>Chromosome-Scale Genome Assembly for Chinese Sour Jujube and Insights Into Its Genome Evolution and Domestication Signature.</title>
        <authorList>
            <person name="Shen L.-Y."/>
            <person name="Luo H."/>
            <person name="Wang X.-L."/>
            <person name="Wang X.-M."/>
            <person name="Qiu X.-J."/>
            <person name="Liu H."/>
            <person name="Zhou S.-S."/>
            <person name="Jia K.-H."/>
            <person name="Nie S."/>
            <person name="Bao Y.-T."/>
            <person name="Zhang R.-G."/>
            <person name="Yun Q.-Z."/>
            <person name="Chai Y.-H."/>
            <person name="Lu J.-Y."/>
            <person name="Li Y."/>
            <person name="Zhao S.-W."/>
            <person name="Mao J.-F."/>
            <person name="Jia S.-G."/>
            <person name="Mao Y.-M."/>
        </authorList>
    </citation>
    <scope>NUCLEOTIDE SEQUENCE</scope>
    <source>
        <strain evidence="2">AT0</strain>
        <tissue evidence="2">Leaf</tissue>
    </source>
</reference>
<name>A0A978UH37_ZIZJJ</name>
<evidence type="ECO:0008006" key="4">
    <source>
        <dbReference type="Google" id="ProtNLM"/>
    </source>
</evidence>
<dbReference type="AlphaFoldDB" id="A0A978UH37"/>
<evidence type="ECO:0000256" key="1">
    <source>
        <dbReference type="SAM" id="MobiDB-lite"/>
    </source>
</evidence>
<dbReference type="Pfam" id="PF14223">
    <property type="entry name" value="Retrotran_gag_2"/>
    <property type="match status" value="1"/>
</dbReference>
<feature type="compositionally biased region" description="Acidic residues" evidence="1">
    <location>
        <begin position="256"/>
        <end position="271"/>
    </location>
</feature>
<comment type="caution">
    <text evidence="2">The sequence shown here is derived from an EMBL/GenBank/DDBJ whole genome shotgun (WGS) entry which is preliminary data.</text>
</comment>
<evidence type="ECO:0000313" key="2">
    <source>
        <dbReference type="EMBL" id="KAH7514118.1"/>
    </source>
</evidence>
<sequence>MRSKKKKFEEKAKVKRSHLQVLCREFETLKMRSGEGVTEYFSRVMIMANKMRIYGEDMQDVKVVEKILRFLTERFNYVVCFIDESKDIDALTIDELQSLLIVHEQKFQMRNGEHQVLKVTHEGGRGRGRGRVGFNKAIVECYRCHKLGYFQYECHSGNKETNYADFDKEDKMLLMSYVELYERPEVKMHGSLAQDVPITYECVGKGSVKLLLSGINRVVTKSPAHSQLQSDQCLHIRDQNLSHLWHRSPNGSGDGEVGETSDEGVREEEDGTSGVEERVRELRQPLERQLPVWMSDYDSGEAHCGSRDQVADIMTKQLKLEVFQKLRKLLGV</sequence>
<proteinExistence type="predicted"/>